<dbReference type="Proteomes" id="UP000248627">
    <property type="component" value="Unassembled WGS sequence"/>
</dbReference>
<organism evidence="1 2">
    <name type="scientific">Micromonospora endophytica</name>
    <dbReference type="NCBI Taxonomy" id="515350"/>
    <lineage>
        <taxon>Bacteria</taxon>
        <taxon>Bacillati</taxon>
        <taxon>Actinomycetota</taxon>
        <taxon>Actinomycetes</taxon>
        <taxon>Micromonosporales</taxon>
        <taxon>Micromonosporaceae</taxon>
        <taxon>Micromonospora</taxon>
    </lineage>
</organism>
<dbReference type="RefSeq" id="WP_111242974.1">
    <property type="nucleotide sequence ID" value="NZ_AP023358.1"/>
</dbReference>
<evidence type="ECO:0000313" key="1">
    <source>
        <dbReference type="EMBL" id="PZF98026.1"/>
    </source>
</evidence>
<accession>A0A2W2DLH4</accession>
<keyword evidence="2" id="KW-1185">Reference proteome</keyword>
<name>A0A2W2DLH4_9ACTN</name>
<reference evidence="1 2" key="1">
    <citation type="submission" date="2018-01" db="EMBL/GenBank/DDBJ databases">
        <title>Draft genome sequence of Jishengella endophytica.</title>
        <authorList>
            <person name="Sahin N."/>
            <person name="Ay H."/>
            <person name="Saygin H."/>
        </authorList>
    </citation>
    <scope>NUCLEOTIDE SEQUENCE [LARGE SCALE GENOMIC DNA]</scope>
    <source>
        <strain evidence="1 2">DSM 45430</strain>
    </source>
</reference>
<dbReference type="AlphaFoldDB" id="A0A2W2DLH4"/>
<gene>
    <name evidence="1" type="ORF">C1I93_10040</name>
</gene>
<protein>
    <submittedName>
        <fullName evidence="1">Uncharacterized protein</fullName>
    </submittedName>
</protein>
<evidence type="ECO:0000313" key="2">
    <source>
        <dbReference type="Proteomes" id="UP000248627"/>
    </source>
</evidence>
<dbReference type="EMBL" id="POTX01000048">
    <property type="protein sequence ID" value="PZF98026.1"/>
    <property type="molecule type" value="Genomic_DNA"/>
</dbReference>
<sequence>MTGTPADRLGLWEAVSGAGPLDRDLALLRAAHPDAEPAALRRIGVGRRDEALLRWYLAVYGDRLDGAFDCTSCGETVEISLAVTDLITTGAGATPDDDALTVEVDGYRLRVRPPDTDDLAAARIGGRHTLAARIVTAAGNGQPVAVTDLPAEALDAALRALAEHDPLVDPTLAATCPWCQAPCDTLLDAGAFLTARLRIDALRLLSDVDTLARAYGWSEPDILALSDRRREAYLEFVR</sequence>
<proteinExistence type="predicted"/>
<comment type="caution">
    <text evidence="1">The sequence shown here is derived from an EMBL/GenBank/DDBJ whole genome shotgun (WGS) entry which is preliminary data.</text>
</comment>
<dbReference type="OrthoDB" id="283948at2"/>